<dbReference type="InterPro" id="IPR036157">
    <property type="entry name" value="dUTPase-like_sf"/>
</dbReference>
<evidence type="ECO:0000256" key="1">
    <source>
        <dbReference type="ARBA" id="ARBA00022801"/>
    </source>
</evidence>
<dbReference type="EMBL" id="DTIB01000091">
    <property type="protein sequence ID" value="HGB25343.1"/>
    <property type="molecule type" value="Genomic_DNA"/>
</dbReference>
<dbReference type="Pfam" id="PF22769">
    <property type="entry name" value="DCD"/>
    <property type="match status" value="1"/>
</dbReference>
<dbReference type="PANTHER" id="PTHR42680:SF3">
    <property type="entry name" value="DCTP DEAMINASE"/>
    <property type="match status" value="1"/>
</dbReference>
<keyword evidence="2" id="KW-0546">Nucleotide metabolism</keyword>
<protein>
    <submittedName>
        <fullName evidence="3">dCTP deaminase</fullName>
        <ecNumber evidence="3">3.5.4.13</ecNumber>
    </submittedName>
</protein>
<dbReference type="Gene3D" id="2.70.40.10">
    <property type="match status" value="1"/>
</dbReference>
<dbReference type="AlphaFoldDB" id="A0A7C3WPH3"/>
<evidence type="ECO:0000256" key="2">
    <source>
        <dbReference type="ARBA" id="ARBA00023080"/>
    </source>
</evidence>
<name>A0A7C3WPH3_THEPE</name>
<dbReference type="InterPro" id="IPR033704">
    <property type="entry name" value="dUTPase_trimeric"/>
</dbReference>
<organism evidence="3">
    <name type="scientific">Thermofilum pendens</name>
    <dbReference type="NCBI Taxonomy" id="2269"/>
    <lineage>
        <taxon>Archaea</taxon>
        <taxon>Thermoproteota</taxon>
        <taxon>Thermoprotei</taxon>
        <taxon>Thermofilales</taxon>
        <taxon>Thermofilaceae</taxon>
        <taxon>Thermofilum</taxon>
    </lineage>
</organism>
<dbReference type="EC" id="3.5.4.13" evidence="3"/>
<accession>A0A7C3WPH3</accession>
<dbReference type="InterPro" id="IPR011962">
    <property type="entry name" value="dCTP_deaminase"/>
</dbReference>
<sequence length="171" mass="19047">MLSGKEILKLIAEGKLVIEPFSEEIIRENGVDLRIGDEVAVLLNNPEPLDPDKLPEVDLSNYYKVFKTDSFVLQPYMKVLVTTLEYVKMPEDVAGLIGVRSTFARLGVSIPPTLIDAGFEGELTIEIHGGAFPVVLRKGMRFAHVAFYRIEGEPVKYLGKYLGQRGVTLPR</sequence>
<evidence type="ECO:0000313" key="3">
    <source>
        <dbReference type="EMBL" id="HGB25343.1"/>
    </source>
</evidence>
<proteinExistence type="predicted"/>
<dbReference type="SUPFAM" id="SSF51283">
    <property type="entry name" value="dUTPase-like"/>
    <property type="match status" value="1"/>
</dbReference>
<dbReference type="GO" id="GO:0006229">
    <property type="term" value="P:dUTP biosynthetic process"/>
    <property type="evidence" value="ECO:0007669"/>
    <property type="project" value="InterPro"/>
</dbReference>
<dbReference type="GO" id="GO:0008829">
    <property type="term" value="F:dCTP deaminase activity"/>
    <property type="evidence" value="ECO:0007669"/>
    <property type="project" value="UniProtKB-EC"/>
</dbReference>
<gene>
    <name evidence="3" type="ORF">ENV88_04800</name>
</gene>
<keyword evidence="1 3" id="KW-0378">Hydrolase</keyword>
<dbReference type="PANTHER" id="PTHR42680">
    <property type="entry name" value="DCTP DEAMINASE"/>
    <property type="match status" value="1"/>
</dbReference>
<dbReference type="CDD" id="cd07557">
    <property type="entry name" value="trimeric_dUTPase"/>
    <property type="match status" value="1"/>
</dbReference>
<dbReference type="NCBIfam" id="TIGR02274">
    <property type="entry name" value="dCTP_deam"/>
    <property type="match status" value="1"/>
</dbReference>
<reference evidence="3" key="1">
    <citation type="journal article" date="2020" name="mSystems">
        <title>Genome- and Community-Level Interaction Insights into Carbon Utilization and Element Cycling Functions of Hydrothermarchaeota in Hydrothermal Sediment.</title>
        <authorList>
            <person name="Zhou Z."/>
            <person name="Liu Y."/>
            <person name="Xu W."/>
            <person name="Pan J."/>
            <person name="Luo Z.H."/>
            <person name="Li M."/>
        </authorList>
    </citation>
    <scope>NUCLEOTIDE SEQUENCE [LARGE SCALE GENOMIC DNA]</scope>
    <source>
        <strain evidence="3">SpSt-8</strain>
    </source>
</reference>
<comment type="caution">
    <text evidence="3">The sequence shown here is derived from an EMBL/GenBank/DDBJ whole genome shotgun (WGS) entry which is preliminary data.</text>
</comment>